<keyword evidence="3" id="KW-1185">Reference proteome</keyword>
<comment type="caution">
    <text evidence="2">The sequence shown here is derived from an EMBL/GenBank/DDBJ whole genome shotgun (WGS) entry which is preliminary data.</text>
</comment>
<evidence type="ECO:0000313" key="2">
    <source>
        <dbReference type="EMBL" id="KZL72058.1"/>
    </source>
</evidence>
<name>A0A166TGQ9_COLIC</name>
<sequence length="114" mass="11727">MSSNIANQGSVNSGAPHAPCSPAQATQDAHKRLQTFDADIQLGGSSNHRIGSSDRHENRIQRAGAVIAAVNQLIPHAVDGVPAQGQADHNQIPDLRGVGQQFSDGAAGTSQGSQ</sequence>
<feature type="compositionally biased region" description="Polar residues" evidence="1">
    <location>
        <begin position="100"/>
        <end position="114"/>
    </location>
</feature>
<organism evidence="2 3">
    <name type="scientific">Colletotrichum incanum</name>
    <name type="common">Soybean anthracnose fungus</name>
    <dbReference type="NCBI Taxonomy" id="1573173"/>
    <lineage>
        <taxon>Eukaryota</taxon>
        <taxon>Fungi</taxon>
        <taxon>Dikarya</taxon>
        <taxon>Ascomycota</taxon>
        <taxon>Pezizomycotina</taxon>
        <taxon>Sordariomycetes</taxon>
        <taxon>Hypocreomycetidae</taxon>
        <taxon>Glomerellales</taxon>
        <taxon>Glomerellaceae</taxon>
        <taxon>Colletotrichum</taxon>
        <taxon>Colletotrichum spaethianum species complex</taxon>
    </lineage>
</organism>
<dbReference type="Proteomes" id="UP000076584">
    <property type="component" value="Unassembled WGS sequence"/>
</dbReference>
<feature type="compositionally biased region" description="Polar residues" evidence="1">
    <location>
        <begin position="1"/>
        <end position="13"/>
    </location>
</feature>
<feature type="region of interest" description="Disordered" evidence="1">
    <location>
        <begin position="1"/>
        <end position="57"/>
    </location>
</feature>
<dbReference type="AlphaFoldDB" id="A0A166TGQ9"/>
<protein>
    <submittedName>
        <fullName evidence="2">Uncharacterized protein</fullName>
    </submittedName>
</protein>
<gene>
    <name evidence="2" type="ORF">CI238_00816</name>
</gene>
<proteinExistence type="predicted"/>
<reference evidence="2 3" key="1">
    <citation type="submission" date="2015-06" db="EMBL/GenBank/DDBJ databases">
        <title>Survival trade-offs in plant roots during colonization by closely related pathogenic and mutualistic fungi.</title>
        <authorList>
            <person name="Hacquard S."/>
            <person name="Kracher B."/>
            <person name="Hiruma K."/>
            <person name="Weinman A."/>
            <person name="Muench P."/>
            <person name="Garrido Oter R."/>
            <person name="Ver Loren van Themaat E."/>
            <person name="Dallerey J.-F."/>
            <person name="Damm U."/>
            <person name="Henrissat B."/>
            <person name="Lespinet O."/>
            <person name="Thon M."/>
            <person name="Kemen E."/>
            <person name="McHardy A.C."/>
            <person name="Schulze-Lefert P."/>
            <person name="O'Connell R.J."/>
        </authorList>
    </citation>
    <scope>NUCLEOTIDE SEQUENCE [LARGE SCALE GENOMIC DNA]</scope>
    <source>
        <strain evidence="2 3">MAFF 238704</strain>
    </source>
</reference>
<dbReference type="EMBL" id="LFIW01002391">
    <property type="protein sequence ID" value="KZL72058.1"/>
    <property type="molecule type" value="Genomic_DNA"/>
</dbReference>
<evidence type="ECO:0000256" key="1">
    <source>
        <dbReference type="SAM" id="MobiDB-lite"/>
    </source>
</evidence>
<accession>A0A166TGQ9</accession>
<feature type="region of interest" description="Disordered" evidence="1">
    <location>
        <begin position="81"/>
        <end position="114"/>
    </location>
</feature>
<evidence type="ECO:0000313" key="3">
    <source>
        <dbReference type="Proteomes" id="UP000076584"/>
    </source>
</evidence>